<sequence>MASEVNPHISRIEAQADNELERVIKATGGAANDATGNNVRRLFTLTRADRIERKATDWLIRDYLVRDTLAALIAKPGACKSFLAVDWACRIATGTSWYGREVKPGAVFYLAGEGQRGLRKRIDGWEKHNGVSLEGAPLFIASGMPFLCDQLNVASTLAIIKETAEELRESTGIKPAMIVIDTVARAMNGANENATDDMGKFVSACDQLRQEWGCIVLAVHHTGNDPGAQDRGRGNSNFGASMDSDFYLKPKDGGLELKSGDKAKDWRKPPTLLLSKVEIEVESIGDDGEPVRETTLALHDAAGAVADTSKREQVERLHQDGMTVRAIAEQTGVPRSTAQRWLKPAA</sequence>
<dbReference type="KEGG" id="dtl:H8F01_18200"/>
<keyword evidence="2" id="KW-1185">Reference proteome</keyword>
<dbReference type="Gene3D" id="3.40.50.300">
    <property type="entry name" value="P-loop containing nucleotide triphosphate hydrolases"/>
    <property type="match status" value="1"/>
</dbReference>
<dbReference type="RefSeq" id="WP_187056443.1">
    <property type="nucleotide sequence ID" value="NZ_CP060412.1"/>
</dbReference>
<dbReference type="Gene3D" id="1.10.10.60">
    <property type="entry name" value="Homeodomain-like"/>
    <property type="match status" value="1"/>
</dbReference>
<dbReference type="Pfam" id="PF13481">
    <property type="entry name" value="AAA_25"/>
    <property type="match status" value="1"/>
</dbReference>
<dbReference type="InterPro" id="IPR027417">
    <property type="entry name" value="P-loop_NTPase"/>
</dbReference>
<proteinExistence type="predicted"/>
<organism evidence="1 2">
    <name type="scientific">Dyella telluris</name>
    <dbReference type="NCBI Taxonomy" id="2763498"/>
    <lineage>
        <taxon>Bacteria</taxon>
        <taxon>Pseudomonadati</taxon>
        <taxon>Pseudomonadota</taxon>
        <taxon>Gammaproteobacteria</taxon>
        <taxon>Lysobacterales</taxon>
        <taxon>Rhodanobacteraceae</taxon>
        <taxon>Dyella</taxon>
    </lineage>
</organism>
<evidence type="ECO:0000313" key="2">
    <source>
        <dbReference type="Proteomes" id="UP000515873"/>
    </source>
</evidence>
<reference evidence="1 2" key="1">
    <citation type="submission" date="2020-08" db="EMBL/GenBank/DDBJ databases">
        <title>Dyella sp. G9 isolated from forest soil.</title>
        <authorList>
            <person name="Fu J."/>
            <person name="Qiu L."/>
        </authorList>
    </citation>
    <scope>NUCLEOTIDE SEQUENCE [LARGE SCALE GENOMIC DNA]</scope>
    <source>
        <strain evidence="1 2">G9</strain>
    </source>
</reference>
<gene>
    <name evidence="1" type="ORF">H8F01_18200</name>
</gene>
<dbReference type="InterPro" id="IPR009057">
    <property type="entry name" value="Homeodomain-like_sf"/>
</dbReference>
<dbReference type="SUPFAM" id="SSF46689">
    <property type="entry name" value="Homeodomain-like"/>
    <property type="match status" value="1"/>
</dbReference>
<evidence type="ECO:0000313" key="1">
    <source>
        <dbReference type="EMBL" id="QNK00979.1"/>
    </source>
</evidence>
<accession>A0A7G8Q2H1</accession>
<name>A0A7G8Q2H1_9GAMM</name>
<dbReference type="EMBL" id="CP060412">
    <property type="protein sequence ID" value="QNK00979.1"/>
    <property type="molecule type" value="Genomic_DNA"/>
</dbReference>
<dbReference type="Pfam" id="PF13384">
    <property type="entry name" value="HTH_23"/>
    <property type="match status" value="1"/>
</dbReference>
<dbReference type="Proteomes" id="UP000515873">
    <property type="component" value="Chromosome"/>
</dbReference>
<dbReference type="SUPFAM" id="SSF52540">
    <property type="entry name" value="P-loop containing nucleoside triphosphate hydrolases"/>
    <property type="match status" value="1"/>
</dbReference>
<protein>
    <submittedName>
        <fullName evidence="1">AAA family ATPase</fullName>
    </submittedName>
</protein>
<dbReference type="AlphaFoldDB" id="A0A7G8Q2H1"/>